<sequence length="143" mass="16113">MSISVKRDIHRCSNPCFLENGKEKPLIKVGIHEKAGLCHLSQDRFFSTHSRRKIRHVIHGCSEVCFDTPCLSRTVTSNQLSSSTTRVISEFTSLVTGSQSRQKLCFLTTFATGSEKAIRPFQSDFKLFGIPNIPSIQRRILSI</sequence>
<protein>
    <submittedName>
        <fullName evidence="1">Uncharacterized protein</fullName>
    </submittedName>
</protein>
<accession>A0A4Y2DNS3</accession>
<dbReference type="Proteomes" id="UP000499080">
    <property type="component" value="Unassembled WGS sequence"/>
</dbReference>
<evidence type="ECO:0000313" key="2">
    <source>
        <dbReference type="Proteomes" id="UP000499080"/>
    </source>
</evidence>
<evidence type="ECO:0000313" key="1">
    <source>
        <dbReference type="EMBL" id="GBM18420.1"/>
    </source>
</evidence>
<name>A0A4Y2DNS3_ARAVE</name>
<reference evidence="1 2" key="1">
    <citation type="journal article" date="2019" name="Sci. Rep.">
        <title>Orb-weaving spider Araneus ventricosus genome elucidates the spidroin gene catalogue.</title>
        <authorList>
            <person name="Kono N."/>
            <person name="Nakamura H."/>
            <person name="Ohtoshi R."/>
            <person name="Moran D.A.P."/>
            <person name="Shinohara A."/>
            <person name="Yoshida Y."/>
            <person name="Fujiwara M."/>
            <person name="Mori M."/>
            <person name="Tomita M."/>
            <person name="Arakawa K."/>
        </authorList>
    </citation>
    <scope>NUCLEOTIDE SEQUENCE [LARGE SCALE GENOMIC DNA]</scope>
</reference>
<gene>
    <name evidence="1" type="ORF">AVEN_72756_1</name>
</gene>
<dbReference type="EMBL" id="BGPR01000403">
    <property type="protein sequence ID" value="GBM18420.1"/>
    <property type="molecule type" value="Genomic_DNA"/>
</dbReference>
<keyword evidence="2" id="KW-1185">Reference proteome</keyword>
<organism evidence="1 2">
    <name type="scientific">Araneus ventricosus</name>
    <name type="common">Orbweaver spider</name>
    <name type="synonym">Epeira ventricosa</name>
    <dbReference type="NCBI Taxonomy" id="182803"/>
    <lineage>
        <taxon>Eukaryota</taxon>
        <taxon>Metazoa</taxon>
        <taxon>Ecdysozoa</taxon>
        <taxon>Arthropoda</taxon>
        <taxon>Chelicerata</taxon>
        <taxon>Arachnida</taxon>
        <taxon>Araneae</taxon>
        <taxon>Araneomorphae</taxon>
        <taxon>Entelegynae</taxon>
        <taxon>Araneoidea</taxon>
        <taxon>Araneidae</taxon>
        <taxon>Araneus</taxon>
    </lineage>
</organism>
<proteinExistence type="predicted"/>
<comment type="caution">
    <text evidence="1">The sequence shown here is derived from an EMBL/GenBank/DDBJ whole genome shotgun (WGS) entry which is preliminary data.</text>
</comment>
<dbReference type="AlphaFoldDB" id="A0A4Y2DNS3"/>